<keyword evidence="9 12" id="KW-1133">Transmembrane helix</keyword>
<dbReference type="NCBIfam" id="TIGR01998">
    <property type="entry name" value="PTS-II-BC-nag"/>
    <property type="match status" value="1"/>
</dbReference>
<name>A0A4R1RHW8_HYDET</name>
<accession>A0A4R1RHW8</accession>
<evidence type="ECO:0000313" key="16">
    <source>
        <dbReference type="Proteomes" id="UP000295008"/>
    </source>
</evidence>
<evidence type="ECO:0000313" key="15">
    <source>
        <dbReference type="EMBL" id="TCL65340.1"/>
    </source>
</evidence>
<dbReference type="InterPro" id="IPR003352">
    <property type="entry name" value="PTS_EIIC"/>
</dbReference>
<comment type="subcellular location">
    <subcellularLocation>
        <location evidence="1">Cell membrane</location>
        <topology evidence="1">Multi-pass membrane protein</topology>
    </subcellularLocation>
</comment>
<dbReference type="GO" id="GO:0009401">
    <property type="term" value="P:phosphoenolpyruvate-dependent sugar phosphotransferase system"/>
    <property type="evidence" value="ECO:0007669"/>
    <property type="project" value="UniProtKB-KW"/>
</dbReference>
<dbReference type="InterPro" id="IPR050429">
    <property type="entry name" value="PTS_Glucose_EIICBA"/>
</dbReference>
<feature type="transmembrane region" description="Helical" evidence="12">
    <location>
        <begin position="285"/>
        <end position="309"/>
    </location>
</feature>
<feature type="transmembrane region" description="Helical" evidence="12">
    <location>
        <begin position="235"/>
        <end position="255"/>
    </location>
</feature>
<dbReference type="NCBIfam" id="TIGR00826">
    <property type="entry name" value="EIIB_glc"/>
    <property type="match status" value="1"/>
</dbReference>
<evidence type="ECO:0000259" key="14">
    <source>
        <dbReference type="PROSITE" id="PS51103"/>
    </source>
</evidence>
<evidence type="ECO:0000256" key="10">
    <source>
        <dbReference type="ARBA" id="ARBA00023136"/>
    </source>
</evidence>
<feature type="active site" description="Phosphocysteine intermediate; for EIIB activity" evidence="11">
    <location>
        <position position="409"/>
    </location>
</feature>
<evidence type="ECO:0000256" key="12">
    <source>
        <dbReference type="SAM" id="Phobius"/>
    </source>
</evidence>
<dbReference type="InterPro" id="IPR001996">
    <property type="entry name" value="PTS_IIB_1"/>
</dbReference>
<dbReference type="FunFam" id="3.30.1360.60:FF:000001">
    <property type="entry name" value="PTS system glucose-specific IIBC component PtsG"/>
    <property type="match status" value="1"/>
</dbReference>
<keyword evidence="3" id="KW-1003">Cell membrane</keyword>
<dbReference type="Gene3D" id="3.30.1360.60">
    <property type="entry name" value="Glucose permease domain IIB"/>
    <property type="match status" value="1"/>
</dbReference>
<keyword evidence="5" id="KW-0808">Transferase</keyword>
<dbReference type="OrthoDB" id="9764327at2"/>
<dbReference type="RefSeq" id="WP_132015013.1">
    <property type="nucleotide sequence ID" value="NZ_SLUN01000017.1"/>
</dbReference>
<dbReference type="InterPro" id="IPR013013">
    <property type="entry name" value="PTS_EIIC_1"/>
</dbReference>
<protein>
    <submittedName>
        <fullName evidence="15">PTS system N-acetylglucosamine-specific IIB component (Glc family) /PTS system N-acetylglucosamine-specific IIC component (Glc family)</fullName>
    </submittedName>
</protein>
<dbReference type="GO" id="GO:0015764">
    <property type="term" value="P:N-acetylglucosamine transport"/>
    <property type="evidence" value="ECO:0007669"/>
    <property type="project" value="TreeGrafter"/>
</dbReference>
<dbReference type="PANTHER" id="PTHR30009:SF4">
    <property type="entry name" value="PTS SYSTEM N-ACETYLGLUCOSAMINE-SPECIFIC EIICBA COMPONENT"/>
    <property type="match status" value="1"/>
</dbReference>
<dbReference type="GO" id="GO:0016301">
    <property type="term" value="F:kinase activity"/>
    <property type="evidence" value="ECO:0007669"/>
    <property type="project" value="UniProtKB-KW"/>
</dbReference>
<evidence type="ECO:0000256" key="4">
    <source>
        <dbReference type="ARBA" id="ARBA00022597"/>
    </source>
</evidence>
<feature type="domain" description="PTS EIIB type-1" evidence="13">
    <location>
        <begin position="387"/>
        <end position="469"/>
    </location>
</feature>
<gene>
    <name evidence="15" type="ORF">EDC14_101788</name>
</gene>
<evidence type="ECO:0000259" key="13">
    <source>
        <dbReference type="PROSITE" id="PS51098"/>
    </source>
</evidence>
<feature type="transmembrane region" description="Helical" evidence="12">
    <location>
        <begin position="340"/>
        <end position="359"/>
    </location>
</feature>
<dbReference type="EMBL" id="SLUN01000017">
    <property type="protein sequence ID" value="TCL65340.1"/>
    <property type="molecule type" value="Genomic_DNA"/>
</dbReference>
<dbReference type="GO" id="GO:0005886">
    <property type="term" value="C:plasma membrane"/>
    <property type="evidence" value="ECO:0007669"/>
    <property type="project" value="UniProtKB-SubCell"/>
</dbReference>
<evidence type="ECO:0000256" key="2">
    <source>
        <dbReference type="ARBA" id="ARBA00022448"/>
    </source>
</evidence>
<dbReference type="SUPFAM" id="SSF55604">
    <property type="entry name" value="Glucose permease domain IIB"/>
    <property type="match status" value="1"/>
</dbReference>
<sequence>MSQQNWMASIQKLGKALMTPVAVLPAAALLLRLGAGDVLNLKWMFAAGDAIFGNLALLFAIGIAIGFAEENNGVAGLAAAVGYFVLTKVAGTFNEHINMGVLAGIVSGIMAGVLYNKYKAIKVPDFLGFFGGKRFVPIITSFYALILGVLAGYIWPLIQDGINAFGTAIANSGSIGGFFFGTLNRLLIPFGLHHVINTFTWFQFGQFTDAAGKVITGDLSRFFAGDPTAGTFMTGFFPIMMFALPAACLAMISAAKPENRKAVTGMLLGVAFTSLLTGITEPIEFLFMFLAPVLYVMHALLTGISLAVSAAMGIKIGFGFSAGLIDYVLSFNISQKPLEALILGVIFAVVYYFVFLYCIKKFNIPTPGRIEDEESAELLGLGQSDLKDRAVEILKAIGGKENITVVDACITRVRVTVKDGSKVDEARLKALGATAVLKMPGNNFQIVVGTVADPLVTHMKAVMSNKGLSV</sequence>
<evidence type="ECO:0000256" key="7">
    <source>
        <dbReference type="ARBA" id="ARBA00022692"/>
    </source>
</evidence>
<dbReference type="GO" id="GO:0019866">
    <property type="term" value="C:organelle inner membrane"/>
    <property type="evidence" value="ECO:0007669"/>
    <property type="project" value="InterPro"/>
</dbReference>
<dbReference type="PROSITE" id="PS51098">
    <property type="entry name" value="PTS_EIIB_TYPE_1"/>
    <property type="match status" value="1"/>
</dbReference>
<feature type="transmembrane region" description="Helical" evidence="12">
    <location>
        <begin position="45"/>
        <end position="67"/>
    </location>
</feature>
<reference evidence="15 16" key="1">
    <citation type="submission" date="2019-03" db="EMBL/GenBank/DDBJ databases">
        <title>Genomic Encyclopedia of Type Strains, Phase IV (KMG-IV): sequencing the most valuable type-strain genomes for metagenomic binning, comparative biology and taxonomic classification.</title>
        <authorList>
            <person name="Goeker M."/>
        </authorList>
    </citation>
    <scope>NUCLEOTIDE SEQUENCE [LARGE SCALE GENOMIC DNA]</scope>
    <source>
        <strain evidence="15 16">LX-B</strain>
    </source>
</reference>
<dbReference type="PROSITE" id="PS51103">
    <property type="entry name" value="PTS_EIIC_TYPE_1"/>
    <property type="match status" value="1"/>
</dbReference>
<comment type="caution">
    <text evidence="15">The sequence shown here is derived from an EMBL/GenBank/DDBJ whole genome shotgun (WGS) entry which is preliminary data.</text>
</comment>
<keyword evidence="10 12" id="KW-0472">Membrane</keyword>
<evidence type="ECO:0000256" key="5">
    <source>
        <dbReference type="ARBA" id="ARBA00022679"/>
    </source>
</evidence>
<dbReference type="GO" id="GO:0090563">
    <property type="term" value="F:protein-phosphocysteine-sugar phosphotransferase activity"/>
    <property type="evidence" value="ECO:0007669"/>
    <property type="project" value="TreeGrafter"/>
</dbReference>
<dbReference type="Pfam" id="PF02378">
    <property type="entry name" value="PTS_EIIC"/>
    <property type="match status" value="1"/>
</dbReference>
<keyword evidence="16" id="KW-1185">Reference proteome</keyword>
<evidence type="ECO:0000256" key="3">
    <source>
        <dbReference type="ARBA" id="ARBA00022475"/>
    </source>
</evidence>
<dbReference type="PANTHER" id="PTHR30009">
    <property type="entry name" value="CYTOCHROME C-TYPE SYNTHESIS PROTEIN AND PTS TRANSMEMBRANE COMPONENT"/>
    <property type="match status" value="1"/>
</dbReference>
<organism evidence="15 16">
    <name type="scientific">Hydrogenispora ethanolica</name>
    <dbReference type="NCBI Taxonomy" id="1082276"/>
    <lineage>
        <taxon>Bacteria</taxon>
        <taxon>Bacillati</taxon>
        <taxon>Bacillota</taxon>
        <taxon>Hydrogenispora</taxon>
    </lineage>
</organism>
<dbReference type="InterPro" id="IPR018113">
    <property type="entry name" value="PTrfase_EIIB_Cys"/>
</dbReference>
<keyword evidence="7 12" id="KW-0812">Transmembrane</keyword>
<feature type="transmembrane region" description="Helical" evidence="12">
    <location>
        <begin position="74"/>
        <end position="91"/>
    </location>
</feature>
<evidence type="ECO:0000256" key="6">
    <source>
        <dbReference type="ARBA" id="ARBA00022683"/>
    </source>
</evidence>
<keyword evidence="4" id="KW-0762">Sugar transport</keyword>
<keyword evidence="8" id="KW-0418">Kinase</keyword>
<evidence type="ECO:0000256" key="11">
    <source>
        <dbReference type="PROSITE-ProRule" id="PRU00421"/>
    </source>
</evidence>
<evidence type="ECO:0000256" key="9">
    <source>
        <dbReference type="ARBA" id="ARBA00022989"/>
    </source>
</evidence>
<dbReference type="InterPro" id="IPR010974">
    <property type="entry name" value="PTS_IIBC_nag"/>
</dbReference>
<dbReference type="InterPro" id="IPR036878">
    <property type="entry name" value="Glu_permease_IIB"/>
</dbReference>
<feature type="transmembrane region" description="Helical" evidence="12">
    <location>
        <begin position="135"/>
        <end position="155"/>
    </location>
</feature>
<dbReference type="AlphaFoldDB" id="A0A4R1RHW8"/>
<dbReference type="PROSITE" id="PS01035">
    <property type="entry name" value="PTS_EIIB_TYPE_1_CYS"/>
    <property type="match status" value="1"/>
</dbReference>
<dbReference type="CDD" id="cd00212">
    <property type="entry name" value="PTS_IIB_glc"/>
    <property type="match status" value="1"/>
</dbReference>
<feature type="transmembrane region" description="Helical" evidence="12">
    <location>
        <begin position="97"/>
        <end position="115"/>
    </location>
</feature>
<keyword evidence="6" id="KW-0598">Phosphotransferase system</keyword>
<evidence type="ECO:0000256" key="1">
    <source>
        <dbReference type="ARBA" id="ARBA00004651"/>
    </source>
</evidence>
<dbReference type="GO" id="GO:0008982">
    <property type="term" value="F:protein-N(PI)-phosphohistidine-sugar phosphotransferase activity"/>
    <property type="evidence" value="ECO:0007669"/>
    <property type="project" value="InterPro"/>
</dbReference>
<evidence type="ECO:0000256" key="8">
    <source>
        <dbReference type="ARBA" id="ARBA00022777"/>
    </source>
</evidence>
<feature type="domain" description="PTS EIIC type-1" evidence="14">
    <location>
        <begin position="4"/>
        <end position="371"/>
    </location>
</feature>
<keyword evidence="2" id="KW-0813">Transport</keyword>
<dbReference type="GO" id="GO:0015572">
    <property type="term" value="F:N-acetylglucosamine transmembrane transporter activity"/>
    <property type="evidence" value="ECO:0007669"/>
    <property type="project" value="InterPro"/>
</dbReference>
<proteinExistence type="predicted"/>
<dbReference type="Proteomes" id="UP000295008">
    <property type="component" value="Unassembled WGS sequence"/>
</dbReference>
<dbReference type="Pfam" id="PF00367">
    <property type="entry name" value="PTS_EIIB"/>
    <property type="match status" value="1"/>
</dbReference>